<dbReference type="InterPro" id="IPR057667">
    <property type="entry name" value="HTH_SB"/>
</dbReference>
<dbReference type="Proteomes" id="UP000694402">
    <property type="component" value="Unassembled WGS sequence"/>
</dbReference>
<dbReference type="SUPFAM" id="SSF46689">
    <property type="entry name" value="Homeodomain-like"/>
    <property type="match status" value="1"/>
</dbReference>
<dbReference type="Gene3D" id="1.10.10.10">
    <property type="entry name" value="Winged helix-like DNA-binding domain superfamily/Winged helix DNA-binding domain"/>
    <property type="match status" value="1"/>
</dbReference>
<evidence type="ECO:0000313" key="2">
    <source>
        <dbReference type="Ensembl" id="ENSOTSP00005122485.1"/>
    </source>
</evidence>
<proteinExistence type="predicted"/>
<dbReference type="InterPro" id="IPR009057">
    <property type="entry name" value="Homeodomain-like_sf"/>
</dbReference>
<reference evidence="2" key="3">
    <citation type="submission" date="2025-09" db="UniProtKB">
        <authorList>
            <consortium name="Ensembl"/>
        </authorList>
    </citation>
    <scope>IDENTIFICATION</scope>
</reference>
<dbReference type="Ensembl" id="ENSOTST00005130622.1">
    <property type="protein sequence ID" value="ENSOTSP00005122485.1"/>
    <property type="gene ID" value="ENSOTSG00005064929.1"/>
</dbReference>
<name>A0AAZ3Q218_ONCTS</name>
<keyword evidence="3" id="KW-1185">Reference proteome</keyword>
<dbReference type="GeneTree" id="ENSGT01060000253006"/>
<dbReference type="Pfam" id="PF25787">
    <property type="entry name" value="HTH_SB"/>
    <property type="match status" value="1"/>
</dbReference>
<dbReference type="InterPro" id="IPR036388">
    <property type="entry name" value="WH-like_DNA-bd_sf"/>
</dbReference>
<reference evidence="3" key="1">
    <citation type="journal article" date="2018" name="PLoS ONE">
        <title>Chinook salmon (Oncorhynchus tshawytscha) genome and transcriptome.</title>
        <authorList>
            <person name="Christensen K.A."/>
            <person name="Leong J.S."/>
            <person name="Sakhrani D."/>
            <person name="Biagi C.A."/>
            <person name="Minkley D.R."/>
            <person name="Withler R.E."/>
            <person name="Rondeau E.B."/>
            <person name="Koop B.F."/>
            <person name="Devlin R.H."/>
        </authorList>
    </citation>
    <scope>NUCLEOTIDE SEQUENCE [LARGE SCALE GENOMIC DNA]</scope>
</reference>
<organism evidence="2 3">
    <name type="scientific">Oncorhynchus tshawytscha</name>
    <name type="common">Chinook salmon</name>
    <name type="synonym">Salmo tshawytscha</name>
    <dbReference type="NCBI Taxonomy" id="74940"/>
    <lineage>
        <taxon>Eukaryota</taxon>
        <taxon>Metazoa</taxon>
        <taxon>Chordata</taxon>
        <taxon>Craniata</taxon>
        <taxon>Vertebrata</taxon>
        <taxon>Euteleostomi</taxon>
        <taxon>Actinopterygii</taxon>
        <taxon>Neopterygii</taxon>
        <taxon>Teleostei</taxon>
        <taxon>Protacanthopterygii</taxon>
        <taxon>Salmoniformes</taxon>
        <taxon>Salmonidae</taxon>
        <taxon>Salmoninae</taxon>
        <taxon>Oncorhynchus</taxon>
    </lineage>
</organism>
<sequence length="141" mass="16013">ENQKKSAKTSEKIIVGLYKSDSSLGAISKCLKIPRSSVQTIVGRYKHYGTTQPSYRSGWRRVLSPRDERTLMRKVQINTRTTAKDLVKMQEEKVAFPKGYLIATILQFLPLPLDVTSLWNLVEVNHLCNEEEAHPGTTLHC</sequence>
<protein>
    <recommendedName>
        <fullName evidence="1">Sleeping Beauty transposase HTH domain-containing protein</fullName>
    </recommendedName>
</protein>
<dbReference type="AlphaFoldDB" id="A0AAZ3Q218"/>
<feature type="domain" description="Sleeping Beauty transposase HTH" evidence="1">
    <location>
        <begin position="13"/>
        <end position="52"/>
    </location>
</feature>
<reference evidence="2" key="2">
    <citation type="submission" date="2025-08" db="UniProtKB">
        <authorList>
            <consortium name="Ensembl"/>
        </authorList>
    </citation>
    <scope>IDENTIFICATION</scope>
</reference>
<evidence type="ECO:0000259" key="1">
    <source>
        <dbReference type="Pfam" id="PF25787"/>
    </source>
</evidence>
<evidence type="ECO:0000313" key="3">
    <source>
        <dbReference type="Proteomes" id="UP000694402"/>
    </source>
</evidence>
<accession>A0AAZ3Q218</accession>